<dbReference type="GO" id="GO:0061775">
    <property type="term" value="F:cohesin loader activity"/>
    <property type="evidence" value="ECO:0007669"/>
    <property type="project" value="InterPro"/>
</dbReference>
<dbReference type="AlphaFoldDB" id="A0A2G2ZP07"/>
<dbReference type="Gramene" id="PHT83717">
    <property type="protein sequence ID" value="PHT83717"/>
    <property type="gene ID" value="T459_12160"/>
</dbReference>
<dbReference type="GO" id="GO:0140588">
    <property type="term" value="P:chromatin looping"/>
    <property type="evidence" value="ECO:0007669"/>
    <property type="project" value="InterPro"/>
</dbReference>
<dbReference type="SUPFAM" id="SSF57903">
    <property type="entry name" value="FYVE/PHD zinc finger"/>
    <property type="match status" value="1"/>
</dbReference>
<dbReference type="STRING" id="4072.A0A2G2ZP07"/>
<dbReference type="InterPro" id="IPR013083">
    <property type="entry name" value="Znf_RING/FYVE/PHD"/>
</dbReference>
<dbReference type="PANTHER" id="PTHR21704">
    <property type="entry name" value="NIPPED-B-LIKE PROTEIN DELANGIN SCC2-RELATED"/>
    <property type="match status" value="1"/>
</dbReference>
<dbReference type="Gene3D" id="3.30.40.10">
    <property type="entry name" value="Zinc/RING finger domain, C3HC4 (zinc finger)"/>
    <property type="match status" value="1"/>
</dbReference>
<keyword evidence="3" id="KW-0862">Zinc</keyword>
<keyword evidence="2" id="KW-0863">Zinc-finger</keyword>
<dbReference type="PANTHER" id="PTHR21704:SF18">
    <property type="entry name" value="NIPPED-B-LIKE PROTEIN"/>
    <property type="match status" value="1"/>
</dbReference>
<dbReference type="EMBL" id="AYRZ02000004">
    <property type="protein sequence ID" value="PHT83717.1"/>
    <property type="molecule type" value="Genomic_DNA"/>
</dbReference>
<evidence type="ECO:0000313" key="5">
    <source>
        <dbReference type="Proteomes" id="UP000222542"/>
    </source>
</evidence>
<keyword evidence="1" id="KW-0479">Metal-binding</keyword>
<dbReference type="InterPro" id="IPR033031">
    <property type="entry name" value="Scc2/Nipped-B"/>
</dbReference>
<evidence type="ECO:0000256" key="3">
    <source>
        <dbReference type="ARBA" id="ARBA00022833"/>
    </source>
</evidence>
<gene>
    <name evidence="4" type="ORF">T459_12160</name>
</gene>
<dbReference type="InterPro" id="IPR011011">
    <property type="entry name" value="Znf_FYVE_PHD"/>
</dbReference>
<organism evidence="4 5">
    <name type="scientific">Capsicum annuum</name>
    <name type="common">Capsicum pepper</name>
    <dbReference type="NCBI Taxonomy" id="4072"/>
    <lineage>
        <taxon>Eukaryota</taxon>
        <taxon>Viridiplantae</taxon>
        <taxon>Streptophyta</taxon>
        <taxon>Embryophyta</taxon>
        <taxon>Tracheophyta</taxon>
        <taxon>Spermatophyta</taxon>
        <taxon>Magnoliopsida</taxon>
        <taxon>eudicotyledons</taxon>
        <taxon>Gunneridae</taxon>
        <taxon>Pentapetalae</taxon>
        <taxon>asterids</taxon>
        <taxon>lamiids</taxon>
        <taxon>Solanales</taxon>
        <taxon>Solanaceae</taxon>
        <taxon>Solanoideae</taxon>
        <taxon>Capsiceae</taxon>
        <taxon>Capsicum</taxon>
    </lineage>
</organism>
<evidence type="ECO:0000313" key="4">
    <source>
        <dbReference type="EMBL" id="PHT83717.1"/>
    </source>
</evidence>
<accession>A0A2G2ZP07</accession>
<reference evidence="4 5" key="1">
    <citation type="journal article" date="2014" name="Nat. Genet.">
        <title>Genome sequence of the hot pepper provides insights into the evolution of pungency in Capsicum species.</title>
        <authorList>
            <person name="Kim S."/>
            <person name="Park M."/>
            <person name="Yeom S.I."/>
            <person name="Kim Y.M."/>
            <person name="Lee J.M."/>
            <person name="Lee H.A."/>
            <person name="Seo E."/>
            <person name="Choi J."/>
            <person name="Cheong K."/>
            <person name="Kim K.T."/>
            <person name="Jung K."/>
            <person name="Lee G.W."/>
            <person name="Oh S.K."/>
            <person name="Bae C."/>
            <person name="Kim S.B."/>
            <person name="Lee H.Y."/>
            <person name="Kim S.Y."/>
            <person name="Kim M.S."/>
            <person name="Kang B.C."/>
            <person name="Jo Y.D."/>
            <person name="Yang H.B."/>
            <person name="Jeong H.J."/>
            <person name="Kang W.H."/>
            <person name="Kwon J.K."/>
            <person name="Shin C."/>
            <person name="Lim J.Y."/>
            <person name="Park J.H."/>
            <person name="Huh J.H."/>
            <person name="Kim J.S."/>
            <person name="Kim B.D."/>
            <person name="Cohen O."/>
            <person name="Paran I."/>
            <person name="Suh M.C."/>
            <person name="Lee S.B."/>
            <person name="Kim Y.K."/>
            <person name="Shin Y."/>
            <person name="Noh S.J."/>
            <person name="Park J."/>
            <person name="Seo Y.S."/>
            <person name="Kwon S.Y."/>
            <person name="Kim H.A."/>
            <person name="Park J.M."/>
            <person name="Kim H.J."/>
            <person name="Choi S.B."/>
            <person name="Bosland P.W."/>
            <person name="Reeves G."/>
            <person name="Jo S.H."/>
            <person name="Lee B.W."/>
            <person name="Cho H.T."/>
            <person name="Choi H.S."/>
            <person name="Lee M.S."/>
            <person name="Yu Y."/>
            <person name="Do Choi Y."/>
            <person name="Park B.S."/>
            <person name="van Deynze A."/>
            <person name="Ashrafi H."/>
            <person name="Hill T."/>
            <person name="Kim W.T."/>
            <person name="Pai H.S."/>
            <person name="Ahn H.K."/>
            <person name="Yeam I."/>
            <person name="Giovannoni J.J."/>
            <person name="Rose J.K."/>
            <person name="Sorensen I."/>
            <person name="Lee S.J."/>
            <person name="Kim R.W."/>
            <person name="Choi I.Y."/>
            <person name="Choi B.S."/>
            <person name="Lim J.S."/>
            <person name="Lee Y.H."/>
            <person name="Choi D."/>
        </authorList>
    </citation>
    <scope>NUCLEOTIDE SEQUENCE [LARGE SCALE GENOMIC DNA]</scope>
    <source>
        <strain evidence="5">cv. CM334</strain>
    </source>
</reference>
<comment type="caution">
    <text evidence="4">The sequence shown here is derived from an EMBL/GenBank/DDBJ whole genome shotgun (WGS) entry which is preliminary data.</text>
</comment>
<dbReference type="GO" id="GO:0010468">
    <property type="term" value="P:regulation of gene expression"/>
    <property type="evidence" value="ECO:0007669"/>
    <property type="project" value="InterPro"/>
</dbReference>
<sequence length="142" mass="16525">MTIVQMRSGSREKYWEYSQYTYLQVLCVLLLQNAGLQSKDISVRSMAIDLLGTIDARLKQDAVRCREEKFWIVKESRSEDMIDQNLPNDACSVCLDSRIDKSLDRCHDCQRMFHVNCTGIRGHDMSNRVFQCQMCFSKKLGK</sequence>
<dbReference type="Proteomes" id="UP000222542">
    <property type="component" value="Unassembled WGS sequence"/>
</dbReference>
<evidence type="ECO:0008006" key="6">
    <source>
        <dbReference type="Google" id="ProtNLM"/>
    </source>
</evidence>
<evidence type="ECO:0000256" key="2">
    <source>
        <dbReference type="ARBA" id="ARBA00022771"/>
    </source>
</evidence>
<dbReference type="GO" id="GO:0008270">
    <property type="term" value="F:zinc ion binding"/>
    <property type="evidence" value="ECO:0007669"/>
    <property type="project" value="UniProtKB-KW"/>
</dbReference>
<protein>
    <recommendedName>
        <fullName evidence="6">PHD-type domain-containing protein</fullName>
    </recommendedName>
</protein>
<name>A0A2G2ZP07_CAPAN</name>
<evidence type="ECO:0000256" key="1">
    <source>
        <dbReference type="ARBA" id="ARBA00022723"/>
    </source>
</evidence>
<keyword evidence="5" id="KW-1185">Reference proteome</keyword>
<reference evidence="4 5" key="2">
    <citation type="journal article" date="2017" name="Genome Biol.">
        <title>New reference genome sequences of hot pepper reveal the massive evolution of plant disease-resistance genes by retroduplication.</title>
        <authorList>
            <person name="Kim S."/>
            <person name="Park J."/>
            <person name="Yeom S.I."/>
            <person name="Kim Y.M."/>
            <person name="Seo E."/>
            <person name="Kim K.T."/>
            <person name="Kim M.S."/>
            <person name="Lee J.M."/>
            <person name="Cheong K."/>
            <person name="Shin H.S."/>
            <person name="Kim S.B."/>
            <person name="Han K."/>
            <person name="Lee J."/>
            <person name="Park M."/>
            <person name="Lee H.A."/>
            <person name="Lee H.Y."/>
            <person name="Lee Y."/>
            <person name="Oh S."/>
            <person name="Lee J.H."/>
            <person name="Choi E."/>
            <person name="Choi E."/>
            <person name="Lee S.E."/>
            <person name="Jeon J."/>
            <person name="Kim H."/>
            <person name="Choi G."/>
            <person name="Song H."/>
            <person name="Lee J."/>
            <person name="Lee S.C."/>
            <person name="Kwon J.K."/>
            <person name="Lee H.Y."/>
            <person name="Koo N."/>
            <person name="Hong Y."/>
            <person name="Kim R.W."/>
            <person name="Kang W.H."/>
            <person name="Huh J.H."/>
            <person name="Kang B.C."/>
            <person name="Yang T.J."/>
            <person name="Lee Y.H."/>
            <person name="Bennetzen J.L."/>
            <person name="Choi D."/>
        </authorList>
    </citation>
    <scope>NUCLEOTIDE SEQUENCE [LARGE SCALE GENOMIC DNA]</scope>
    <source>
        <strain evidence="5">cv. CM334</strain>
    </source>
</reference>
<proteinExistence type="predicted"/>